<accession>A0A0R3SKY9</accession>
<evidence type="ECO:0000313" key="4">
    <source>
        <dbReference type="WBParaSite" id="HDID_0000560401-mRNA-1"/>
    </source>
</evidence>
<reference evidence="4" key="1">
    <citation type="submission" date="2017-02" db="UniProtKB">
        <authorList>
            <consortium name="WormBaseParasite"/>
        </authorList>
    </citation>
    <scope>IDENTIFICATION</scope>
</reference>
<dbReference type="OrthoDB" id="6271476at2759"/>
<name>A0A0R3SKY9_HYMDI</name>
<feature type="domain" description="Reverse transcriptase/retrotransposon-derived protein RNase H-like" evidence="1">
    <location>
        <begin position="10"/>
        <end position="78"/>
    </location>
</feature>
<organism evidence="4">
    <name type="scientific">Hymenolepis diminuta</name>
    <name type="common">Rat tapeworm</name>
    <dbReference type="NCBI Taxonomy" id="6216"/>
    <lineage>
        <taxon>Eukaryota</taxon>
        <taxon>Metazoa</taxon>
        <taxon>Spiralia</taxon>
        <taxon>Lophotrochozoa</taxon>
        <taxon>Platyhelminthes</taxon>
        <taxon>Cestoda</taxon>
        <taxon>Eucestoda</taxon>
        <taxon>Cyclophyllidea</taxon>
        <taxon>Hymenolepididae</taxon>
        <taxon>Hymenolepis</taxon>
    </lineage>
</organism>
<dbReference type="SUPFAM" id="SSF56672">
    <property type="entry name" value="DNA/RNA polymerases"/>
    <property type="match status" value="1"/>
</dbReference>
<dbReference type="EMBL" id="UYSG01003059">
    <property type="protein sequence ID" value="VDL57920.1"/>
    <property type="molecule type" value="Genomic_DNA"/>
</dbReference>
<protein>
    <submittedName>
        <fullName evidence="4">RT_RNaseH_2 domain-containing protein</fullName>
    </submittedName>
</protein>
<dbReference type="Pfam" id="PF17919">
    <property type="entry name" value="RT_RNaseH_2"/>
    <property type="match status" value="1"/>
</dbReference>
<sequence length="79" mass="8604">MAVVSFLLKNVREADIHDMLLNHYNLEFSTGITPDASSYCVGGVILHAFPDGSEKVVAHLSRSLTPAAKNYEQIGKEVS</sequence>
<evidence type="ECO:0000313" key="3">
    <source>
        <dbReference type="Proteomes" id="UP000274504"/>
    </source>
</evidence>
<evidence type="ECO:0000313" key="2">
    <source>
        <dbReference type="EMBL" id="VDL57920.1"/>
    </source>
</evidence>
<reference evidence="2 3" key="2">
    <citation type="submission" date="2018-11" db="EMBL/GenBank/DDBJ databases">
        <authorList>
            <consortium name="Pathogen Informatics"/>
        </authorList>
    </citation>
    <scope>NUCLEOTIDE SEQUENCE [LARGE SCALE GENOMIC DNA]</scope>
</reference>
<dbReference type="WBParaSite" id="HDID_0000560401-mRNA-1">
    <property type="protein sequence ID" value="HDID_0000560401-mRNA-1"/>
    <property type="gene ID" value="HDID_0000560401"/>
</dbReference>
<dbReference type="AlphaFoldDB" id="A0A0R3SKY9"/>
<evidence type="ECO:0000259" key="1">
    <source>
        <dbReference type="Pfam" id="PF17919"/>
    </source>
</evidence>
<dbReference type="Proteomes" id="UP000274504">
    <property type="component" value="Unassembled WGS sequence"/>
</dbReference>
<dbReference type="InterPro" id="IPR043502">
    <property type="entry name" value="DNA/RNA_pol_sf"/>
</dbReference>
<dbReference type="InterPro" id="IPR041577">
    <property type="entry name" value="RT_RNaseH_2"/>
</dbReference>
<gene>
    <name evidence="2" type="ORF">HDID_LOCUS5602</name>
</gene>
<proteinExistence type="predicted"/>
<dbReference type="STRING" id="6216.A0A0R3SKY9"/>